<dbReference type="PROSITE" id="PS50076">
    <property type="entry name" value="DNAJ_2"/>
    <property type="match status" value="1"/>
</dbReference>
<feature type="domain" description="J" evidence="3">
    <location>
        <begin position="188"/>
        <end position="241"/>
    </location>
</feature>
<keyword evidence="2" id="KW-1133">Transmembrane helix</keyword>
<organism evidence="4 5">
    <name type="scientific">Halopenitus malekzadehii</name>
    <dbReference type="NCBI Taxonomy" id="1267564"/>
    <lineage>
        <taxon>Archaea</taxon>
        <taxon>Methanobacteriati</taxon>
        <taxon>Methanobacteriota</taxon>
        <taxon>Stenosarchaea group</taxon>
        <taxon>Halobacteria</taxon>
        <taxon>Halobacteriales</taxon>
        <taxon>Haloferacaceae</taxon>
        <taxon>Halopenitus</taxon>
    </lineage>
</organism>
<feature type="region of interest" description="Disordered" evidence="1">
    <location>
        <begin position="239"/>
        <end position="275"/>
    </location>
</feature>
<name>A0A1H6HX86_9EURY</name>
<evidence type="ECO:0000313" key="4">
    <source>
        <dbReference type="EMBL" id="SEH39681.1"/>
    </source>
</evidence>
<dbReference type="SUPFAM" id="SSF46565">
    <property type="entry name" value="Chaperone J-domain"/>
    <property type="match status" value="1"/>
</dbReference>
<gene>
    <name evidence="4" type="ORF">SAMN05192561_101534</name>
</gene>
<dbReference type="InterPro" id="IPR001623">
    <property type="entry name" value="DnaJ_domain"/>
</dbReference>
<dbReference type="Pfam" id="PF00226">
    <property type="entry name" value="DnaJ"/>
    <property type="match status" value="1"/>
</dbReference>
<feature type="transmembrane region" description="Helical" evidence="2">
    <location>
        <begin position="24"/>
        <end position="46"/>
    </location>
</feature>
<dbReference type="AlphaFoldDB" id="A0A1H6HX86"/>
<reference evidence="4 5" key="1">
    <citation type="submission" date="2016-10" db="EMBL/GenBank/DDBJ databases">
        <authorList>
            <person name="de Groot N.N."/>
        </authorList>
    </citation>
    <scope>NUCLEOTIDE SEQUENCE [LARGE SCALE GENOMIC DNA]</scope>
    <source>
        <strain evidence="4 5">IBRC-M10418</strain>
    </source>
</reference>
<keyword evidence="5" id="KW-1185">Reference proteome</keyword>
<keyword evidence="2" id="KW-0812">Transmembrane</keyword>
<dbReference type="InterPro" id="IPR036869">
    <property type="entry name" value="J_dom_sf"/>
</dbReference>
<feature type="compositionally biased region" description="Basic and acidic residues" evidence="1">
    <location>
        <begin position="239"/>
        <end position="253"/>
    </location>
</feature>
<evidence type="ECO:0000259" key="3">
    <source>
        <dbReference type="PROSITE" id="PS50076"/>
    </source>
</evidence>
<dbReference type="CDD" id="cd06257">
    <property type="entry name" value="DnaJ"/>
    <property type="match status" value="1"/>
</dbReference>
<dbReference type="EMBL" id="FNWU01000001">
    <property type="protein sequence ID" value="SEH39681.1"/>
    <property type="molecule type" value="Genomic_DNA"/>
</dbReference>
<evidence type="ECO:0000313" key="5">
    <source>
        <dbReference type="Proteomes" id="UP000199215"/>
    </source>
</evidence>
<evidence type="ECO:0000256" key="1">
    <source>
        <dbReference type="SAM" id="MobiDB-lite"/>
    </source>
</evidence>
<dbReference type="Proteomes" id="UP000199215">
    <property type="component" value="Unassembled WGS sequence"/>
</dbReference>
<accession>A0A1H6HX86</accession>
<evidence type="ECO:0000256" key="2">
    <source>
        <dbReference type="SAM" id="Phobius"/>
    </source>
</evidence>
<dbReference type="Gene3D" id="1.10.287.110">
    <property type="entry name" value="DnaJ domain"/>
    <property type="match status" value="1"/>
</dbReference>
<dbReference type="SMART" id="SM00271">
    <property type="entry name" value="DnaJ"/>
    <property type="match status" value="1"/>
</dbReference>
<sequence length="275" mass="29588">MVLPRAYTTPGQPVVVDTVPPLPAWLLIGLGVGLLATGGVVVLFYLGDRLLPAGGASSAATSGVSIDGDARRRTEIRSYLSAIGERFQEDHPVHDDPVDFYLPDRKVAITFDAQQFFRLERAGVAAVLCEHELPGRGLGDRLPFDTPETPTFGSGDARDVGPAGDSGRDRIAGAFGTSGRHGEDPVAAAFAELDIPRSSDEDAVKRAYRDRVKDVHPDQGGDEAAFRRVRSAYATATEYCRRRNDAAETEPRAAGRRSRGSTTTANGRRTTRGRR</sequence>
<protein>
    <submittedName>
        <fullName evidence="4">DnaJ domain-containing protein</fullName>
    </submittedName>
</protein>
<keyword evidence="2" id="KW-0472">Membrane</keyword>
<proteinExistence type="predicted"/>
<dbReference type="STRING" id="1267564.SAMN05192561_101534"/>